<dbReference type="AlphaFoldDB" id="A0A0S4JH92"/>
<dbReference type="EMBL" id="CYKH01001867">
    <property type="protein sequence ID" value="CUG90836.1"/>
    <property type="molecule type" value="Genomic_DNA"/>
</dbReference>
<dbReference type="InterPro" id="IPR000719">
    <property type="entry name" value="Prot_kinase_dom"/>
</dbReference>
<dbReference type="PROSITE" id="PS00108">
    <property type="entry name" value="PROTEIN_KINASE_ST"/>
    <property type="match status" value="1"/>
</dbReference>
<keyword evidence="8" id="KW-0808">Transferase</keyword>
<feature type="region of interest" description="Disordered" evidence="5">
    <location>
        <begin position="462"/>
        <end position="497"/>
    </location>
</feature>
<feature type="compositionally biased region" description="Polar residues" evidence="5">
    <location>
        <begin position="470"/>
        <end position="479"/>
    </location>
</feature>
<dbReference type="PROSITE" id="PS50178">
    <property type="entry name" value="ZF_FYVE"/>
    <property type="match status" value="1"/>
</dbReference>
<dbReference type="InterPro" id="IPR011009">
    <property type="entry name" value="Kinase-like_dom_sf"/>
</dbReference>
<dbReference type="Proteomes" id="UP000051952">
    <property type="component" value="Unassembled WGS sequence"/>
</dbReference>
<dbReference type="InterPro" id="IPR013083">
    <property type="entry name" value="Znf_RING/FYVE/PHD"/>
</dbReference>
<dbReference type="PROSITE" id="PS50011">
    <property type="entry name" value="PROTEIN_KINASE_DOM"/>
    <property type="match status" value="1"/>
</dbReference>
<keyword evidence="1" id="KW-0479">Metal-binding</keyword>
<organism evidence="8 9">
    <name type="scientific">Bodo saltans</name>
    <name type="common">Flagellated protozoan</name>
    <dbReference type="NCBI Taxonomy" id="75058"/>
    <lineage>
        <taxon>Eukaryota</taxon>
        <taxon>Discoba</taxon>
        <taxon>Euglenozoa</taxon>
        <taxon>Kinetoplastea</taxon>
        <taxon>Metakinetoplastina</taxon>
        <taxon>Eubodonida</taxon>
        <taxon>Bodonidae</taxon>
        <taxon>Bodo</taxon>
    </lineage>
</organism>
<sequence>MSRFLFCKDAVWMEDSAADFCMNPKCKMKFSVLPGRHKHHCRWCGKIFCESCAPLVPVVNGTPYLKKERLKEARRCNSCRVPLILRSYTETVGGPLQANPADLIMSFLDNTSKNALLQSCAALLHQFHAEGIRYLRTMQERYPTLFDGAQVGKGACGTVYKVEDRQRNNNRVAVKVVTKSTVLSHAMWRKLQAEIEIMMHSNHRNVAALLEVFQTPTSLVMVIEAGEGGSLKHCMDVVRKRKWPAEAFVAHVIQQVAEGLEYLFHERNIIHRDIKQDNIVLTKDYSRAMIIDFGLAEYALSDEQTYVPCGTMGFASPENILAVVERKAKFPAPRLTMHLADMFSVGVVAYMLLSGQKPLRGTRFVDLHQEVKRGIRCCGPKWDNVISENTKSMLNHLLHVVTEKRATPRDVAGHAMILESVPQITSMLAERKNDLDHLDKVEGDEWIFVIEDPPIAYEEDFDTVGRTRRGQSSMGSPRGSSKKLGSTIGGGSPTVSA</sequence>
<dbReference type="SMART" id="SM00064">
    <property type="entry name" value="FYVE"/>
    <property type="match status" value="1"/>
</dbReference>
<evidence type="ECO:0000313" key="9">
    <source>
        <dbReference type="Proteomes" id="UP000051952"/>
    </source>
</evidence>
<dbReference type="GO" id="GO:0005524">
    <property type="term" value="F:ATP binding"/>
    <property type="evidence" value="ECO:0007669"/>
    <property type="project" value="InterPro"/>
</dbReference>
<feature type="compositionally biased region" description="Gly residues" evidence="5">
    <location>
        <begin position="487"/>
        <end position="497"/>
    </location>
</feature>
<dbReference type="GO" id="GO:0004672">
    <property type="term" value="F:protein kinase activity"/>
    <property type="evidence" value="ECO:0007669"/>
    <property type="project" value="InterPro"/>
</dbReference>
<dbReference type="Pfam" id="PF00069">
    <property type="entry name" value="Pkinase"/>
    <property type="match status" value="1"/>
</dbReference>
<evidence type="ECO:0000256" key="3">
    <source>
        <dbReference type="ARBA" id="ARBA00022833"/>
    </source>
</evidence>
<name>A0A0S4JH92_BODSA</name>
<dbReference type="GO" id="GO:0008270">
    <property type="term" value="F:zinc ion binding"/>
    <property type="evidence" value="ECO:0007669"/>
    <property type="project" value="UniProtKB-KW"/>
</dbReference>
<evidence type="ECO:0000259" key="7">
    <source>
        <dbReference type="PROSITE" id="PS50178"/>
    </source>
</evidence>
<dbReference type="PANTHER" id="PTHR24347">
    <property type="entry name" value="SERINE/THREONINE-PROTEIN KINASE"/>
    <property type="match status" value="1"/>
</dbReference>
<feature type="domain" description="FYVE-type" evidence="7">
    <location>
        <begin position="26"/>
        <end position="84"/>
    </location>
</feature>
<dbReference type="Gene3D" id="3.30.40.10">
    <property type="entry name" value="Zinc/RING finger domain, C3HC4 (zinc finger)"/>
    <property type="match status" value="1"/>
</dbReference>
<reference evidence="9" key="1">
    <citation type="submission" date="2015-09" db="EMBL/GenBank/DDBJ databases">
        <authorList>
            <consortium name="Pathogen Informatics"/>
        </authorList>
    </citation>
    <scope>NUCLEOTIDE SEQUENCE [LARGE SCALE GENOMIC DNA]</scope>
    <source>
        <strain evidence="9">Lake Konstanz</strain>
    </source>
</reference>
<dbReference type="VEuPathDB" id="TriTrypDB:BSAL_02250"/>
<keyword evidence="2 4" id="KW-0863">Zinc-finger</keyword>
<dbReference type="SUPFAM" id="SSF57903">
    <property type="entry name" value="FYVE/PHD zinc finger"/>
    <property type="match status" value="1"/>
</dbReference>
<evidence type="ECO:0000259" key="6">
    <source>
        <dbReference type="PROSITE" id="PS50011"/>
    </source>
</evidence>
<evidence type="ECO:0000256" key="4">
    <source>
        <dbReference type="PROSITE-ProRule" id="PRU00091"/>
    </source>
</evidence>
<accession>A0A0S4JH92</accession>
<evidence type="ECO:0000256" key="2">
    <source>
        <dbReference type="ARBA" id="ARBA00022771"/>
    </source>
</evidence>
<dbReference type="InterPro" id="IPR000306">
    <property type="entry name" value="Znf_FYVE"/>
</dbReference>
<dbReference type="InterPro" id="IPR011011">
    <property type="entry name" value="Znf_FYVE_PHD"/>
</dbReference>
<dbReference type="OrthoDB" id="10252171at2759"/>
<keyword evidence="8" id="KW-0418">Kinase</keyword>
<evidence type="ECO:0000313" key="8">
    <source>
        <dbReference type="EMBL" id="CUG90836.1"/>
    </source>
</evidence>
<evidence type="ECO:0000256" key="5">
    <source>
        <dbReference type="SAM" id="MobiDB-lite"/>
    </source>
</evidence>
<proteinExistence type="predicted"/>
<keyword evidence="3" id="KW-0862">Zinc</keyword>
<evidence type="ECO:0000256" key="1">
    <source>
        <dbReference type="ARBA" id="ARBA00022723"/>
    </source>
</evidence>
<protein>
    <submittedName>
        <fullName evidence="8">Protein kinase, putative</fullName>
    </submittedName>
</protein>
<keyword evidence="9" id="KW-1185">Reference proteome</keyword>
<dbReference type="InterPro" id="IPR017455">
    <property type="entry name" value="Znf_FYVE-rel"/>
</dbReference>
<dbReference type="SMART" id="SM00220">
    <property type="entry name" value="S_TKc"/>
    <property type="match status" value="1"/>
</dbReference>
<feature type="domain" description="Protein kinase" evidence="6">
    <location>
        <begin position="145"/>
        <end position="417"/>
    </location>
</feature>
<gene>
    <name evidence="8" type="ORF">BSAL_02250</name>
</gene>
<dbReference type="Pfam" id="PF01363">
    <property type="entry name" value="FYVE"/>
    <property type="match status" value="1"/>
</dbReference>
<dbReference type="SUPFAM" id="SSF56112">
    <property type="entry name" value="Protein kinase-like (PK-like)"/>
    <property type="match status" value="1"/>
</dbReference>
<dbReference type="Gene3D" id="1.10.510.10">
    <property type="entry name" value="Transferase(Phosphotransferase) domain 1"/>
    <property type="match status" value="1"/>
</dbReference>
<dbReference type="InterPro" id="IPR008271">
    <property type="entry name" value="Ser/Thr_kinase_AS"/>
</dbReference>